<feature type="transmembrane region" description="Helical" evidence="1">
    <location>
        <begin position="50"/>
        <end position="69"/>
    </location>
</feature>
<evidence type="ECO:0000256" key="1">
    <source>
        <dbReference type="SAM" id="Phobius"/>
    </source>
</evidence>
<keyword evidence="3" id="KW-1185">Reference proteome</keyword>
<dbReference type="KEGG" id="tet:TTHERM_000000045"/>
<reference evidence="3" key="1">
    <citation type="journal article" date="2006" name="PLoS Biol.">
        <title>Macronuclear genome sequence of the ciliate Tetrahymena thermophila, a model eukaryote.</title>
        <authorList>
            <person name="Eisen J.A."/>
            <person name="Coyne R.S."/>
            <person name="Wu M."/>
            <person name="Wu D."/>
            <person name="Thiagarajan M."/>
            <person name="Wortman J.R."/>
            <person name="Badger J.H."/>
            <person name="Ren Q."/>
            <person name="Amedeo P."/>
            <person name="Jones K.M."/>
            <person name="Tallon L.J."/>
            <person name="Delcher A.L."/>
            <person name="Salzberg S.L."/>
            <person name="Silva J.C."/>
            <person name="Haas B.J."/>
            <person name="Majoros W.H."/>
            <person name="Farzad M."/>
            <person name="Carlton J.M."/>
            <person name="Smith R.K. Jr."/>
            <person name="Garg J."/>
            <person name="Pearlman R.E."/>
            <person name="Karrer K.M."/>
            <person name="Sun L."/>
            <person name="Manning G."/>
            <person name="Elde N.C."/>
            <person name="Turkewitz A.P."/>
            <person name="Asai D.J."/>
            <person name="Wilkes D.E."/>
            <person name="Wang Y."/>
            <person name="Cai H."/>
            <person name="Collins K."/>
            <person name="Stewart B.A."/>
            <person name="Lee S.R."/>
            <person name="Wilamowska K."/>
            <person name="Weinberg Z."/>
            <person name="Ruzzo W.L."/>
            <person name="Wloga D."/>
            <person name="Gaertig J."/>
            <person name="Frankel J."/>
            <person name="Tsao C.-C."/>
            <person name="Gorovsky M.A."/>
            <person name="Keeling P.J."/>
            <person name="Waller R.F."/>
            <person name="Patron N.J."/>
            <person name="Cherry J.M."/>
            <person name="Stover N.A."/>
            <person name="Krieger C.J."/>
            <person name="del Toro C."/>
            <person name="Ryder H.F."/>
            <person name="Williamson S.C."/>
            <person name="Barbeau R.A."/>
            <person name="Hamilton E.P."/>
            <person name="Orias E."/>
        </authorList>
    </citation>
    <scope>NUCLEOTIDE SEQUENCE [LARGE SCALE GENOMIC DNA]</scope>
    <source>
        <strain evidence="3">SB210</strain>
    </source>
</reference>
<dbReference type="InParanoid" id="W7XGU7"/>
<dbReference type="EMBL" id="GG662845">
    <property type="protein sequence ID" value="EWS76283.1"/>
    <property type="molecule type" value="Genomic_DNA"/>
</dbReference>
<keyword evidence="1" id="KW-0472">Membrane</keyword>
<protein>
    <submittedName>
        <fullName evidence="2">Transmembrane protein, putative</fullName>
    </submittedName>
</protein>
<gene>
    <name evidence="2" type="ORF">TTHERM_000000045</name>
</gene>
<dbReference type="Proteomes" id="UP000009168">
    <property type="component" value="Unassembled WGS sequence"/>
</dbReference>
<evidence type="ECO:0000313" key="2">
    <source>
        <dbReference type="EMBL" id="EWS76283.1"/>
    </source>
</evidence>
<keyword evidence="1" id="KW-1133">Transmembrane helix</keyword>
<evidence type="ECO:0000313" key="3">
    <source>
        <dbReference type="Proteomes" id="UP000009168"/>
    </source>
</evidence>
<dbReference type="RefSeq" id="XP_012651067.1">
    <property type="nucleotide sequence ID" value="XM_012795613.1"/>
</dbReference>
<proteinExistence type="predicted"/>
<sequence>MYQLAKSIRKNQKDQKVLLDSINMFLRFLLWKNLQCVQVIIHRFVLVLPIYYLLWAYFLAQLVLQFRFLQLIHLRVRYLCFHNQKFANLFHHYILLQLNRFFQFLSFFYRSWPFFYLFRVHLVYILHKTCVQVSNDLIELLCLLKLIHTYKDRRLFLLQFFQFELHSLFLAVFPFLKYFASFPNRCHVLDGYDCKEKSQ</sequence>
<accession>W7XGU7</accession>
<dbReference type="GeneID" id="24436748"/>
<name>W7XGU7_TETTS</name>
<organism evidence="2 3">
    <name type="scientific">Tetrahymena thermophila (strain SB210)</name>
    <dbReference type="NCBI Taxonomy" id="312017"/>
    <lineage>
        <taxon>Eukaryota</taxon>
        <taxon>Sar</taxon>
        <taxon>Alveolata</taxon>
        <taxon>Ciliophora</taxon>
        <taxon>Intramacronucleata</taxon>
        <taxon>Oligohymenophorea</taxon>
        <taxon>Hymenostomatida</taxon>
        <taxon>Tetrahymenina</taxon>
        <taxon>Tetrahymenidae</taxon>
        <taxon>Tetrahymena</taxon>
    </lineage>
</organism>
<keyword evidence="1 2" id="KW-0812">Transmembrane</keyword>
<dbReference type="AlphaFoldDB" id="W7XGU7"/>